<accession>B8PQ52</accession>
<evidence type="ECO:0000313" key="1">
    <source>
        <dbReference type="EMBL" id="ACE75478.1"/>
    </source>
</evidence>
<protein>
    <submittedName>
        <fullName evidence="1">Uncharacterized protein</fullName>
    </submittedName>
</protein>
<dbReference type="EMBL" id="EU001257">
    <property type="protein sequence ID" value="ACE75478.1"/>
    <property type="molecule type" value="Genomic_DNA"/>
</dbReference>
<proteinExistence type="predicted"/>
<dbReference type="GeneID" id="41332173"/>
<name>B8PQ52_9VIRU</name>
<gene>
    <name evidence="1" type="ORF">GBV_28_0010</name>
</gene>
<reference evidence="1" key="1">
    <citation type="submission" date="2007-06" db="EMBL/GenBank/DDBJ databases">
        <authorList>
            <person name="Desjardins C.A."/>
            <person name="Gundersen-Rindal D.E."/>
            <person name="Hostetler J.B."/>
            <person name="Tallon L.J."/>
            <person name="Utterback T.R."/>
            <person name="Fuester R.W."/>
            <person name="Schatz M.C."/>
            <person name="Pedroni M.J."/>
            <person name="Fadrosh D.W."/>
            <person name="Haas B.J."/>
            <person name="Toms B.S."/>
            <person name="Chen D."/>
            <person name="Nene V."/>
        </authorList>
    </citation>
    <scope>NUCLEOTIDE SEQUENCE</scope>
</reference>
<organism evidence="1">
    <name type="scientific">Bracoviriform indiense</name>
    <dbReference type="NCBI Taxonomy" id="116759"/>
    <lineage>
        <taxon>Viruses</taxon>
        <taxon>Viruses incertae sedis</taxon>
        <taxon>Polydnaviriformidae</taxon>
        <taxon>Bracoviriform</taxon>
    </lineage>
</organism>
<sequence length="172" mass="19767">MDESSTAKYVQLSKRIFVPNEWSIKGLRKFLLKLIKLVIDDVNSDRVIVLQVQDIPTVLVCREENDKIWYFFEKIDRPLPAEAYIIDVVVGKSDNLSETNSIVSDDLSECSVDDGDGDDEGISLDNYNIVTHQNENRTAYYFVLIEESVQPLIIERETNGQAQRFSARYAKR</sequence>
<dbReference type="RefSeq" id="YP_009665934.1">
    <property type="nucleotide sequence ID" value="NC_043360.1"/>
</dbReference>
<dbReference type="KEGG" id="vg:41332173"/>